<protein>
    <submittedName>
        <fullName evidence="1">Uncharacterized protein</fullName>
    </submittedName>
</protein>
<evidence type="ECO:0000313" key="2">
    <source>
        <dbReference type="Proteomes" id="UP000191901"/>
    </source>
</evidence>
<evidence type="ECO:0000313" key="1">
    <source>
        <dbReference type="EMBL" id="ASC70137.1"/>
    </source>
</evidence>
<keyword evidence="2" id="KW-1185">Reference proteome</keyword>
<reference evidence="1 2" key="1">
    <citation type="journal article" date="2016" name="Biochim. Biophys. Acta">
        <title>Characterization of red-shifted phycobilisomes isolated from the chlorophyll f-containing cyanobacterium Halomicronema hongdechloris.</title>
        <authorList>
            <person name="Li Y."/>
            <person name="Lin Y."/>
            <person name="Garvey C.J."/>
            <person name="Birch D."/>
            <person name="Corkery R.W."/>
            <person name="Loughlin P.C."/>
            <person name="Scheer H."/>
            <person name="Willows R.D."/>
            <person name="Chen M."/>
        </authorList>
    </citation>
    <scope>NUCLEOTIDE SEQUENCE [LARGE SCALE GENOMIC DNA]</scope>
    <source>
        <strain evidence="1 2">C2206</strain>
    </source>
</reference>
<proteinExistence type="predicted"/>
<dbReference type="RefSeq" id="WP_187329286.1">
    <property type="nucleotide sequence ID" value="NZ_CP021983.2"/>
</dbReference>
<dbReference type="EMBL" id="CP021983">
    <property type="protein sequence ID" value="ASC70137.1"/>
    <property type="molecule type" value="Genomic_DNA"/>
</dbReference>
<sequence>MKITYAELRRKPRTWSSLTGLRVQAFEALLPSFATAWNTFLPTHWEKLQ</sequence>
<dbReference type="AlphaFoldDB" id="A0A1Z3HJ52"/>
<organism evidence="1 2">
    <name type="scientific">Halomicronema hongdechloris C2206</name>
    <dbReference type="NCBI Taxonomy" id="1641165"/>
    <lineage>
        <taxon>Bacteria</taxon>
        <taxon>Bacillati</taxon>
        <taxon>Cyanobacteriota</taxon>
        <taxon>Cyanophyceae</taxon>
        <taxon>Nodosilineales</taxon>
        <taxon>Nodosilineaceae</taxon>
        <taxon>Halomicronema</taxon>
    </lineage>
</organism>
<dbReference type="KEGG" id="hhg:XM38_010670"/>
<gene>
    <name evidence="1" type="ORF">XM38_010670</name>
</gene>
<dbReference type="Proteomes" id="UP000191901">
    <property type="component" value="Chromosome"/>
</dbReference>
<accession>A0A1Z3HJ52</accession>
<name>A0A1Z3HJ52_9CYAN</name>